<evidence type="ECO:0000256" key="9">
    <source>
        <dbReference type="SAM" id="Phobius"/>
    </source>
</evidence>
<keyword evidence="5 9" id="KW-0812">Transmembrane</keyword>
<evidence type="ECO:0000256" key="5">
    <source>
        <dbReference type="ARBA" id="ARBA00022692"/>
    </source>
</evidence>
<feature type="transmembrane region" description="Helical" evidence="9">
    <location>
        <begin position="344"/>
        <end position="364"/>
    </location>
</feature>
<dbReference type="PROSITE" id="PS00217">
    <property type="entry name" value="SUGAR_TRANSPORT_2"/>
    <property type="match status" value="1"/>
</dbReference>
<sequence>MEGVETPFLIGREKLDNNNGQGSSYNQDSSSQSPLTFAVVLTTLVLYCGSYAAGNSMGYSSPAESGIINDLGLTLPQYSVFVSIVLVGMVFGAVLSGKTADVIGRRGTLGVADLFSITGWLAITFSKGALWLDVGRFLLGFSIGLCSYAGPIFVAEITPQNVRGALMSVVALTTTFGTAVFFLIGPLVNWRTLSLIGVVPYLLQLPGLLMIPESPRWLMKVGRAEECENALRRLRGEKADISKEKADIKDHIEHSNRTSEDGILSVFQRKYARCLIISAVGTCLGSLLIGLSFFLQDNLHFWERNSPVLSLIGVLVYVGFYSLGLAGIPLIISSEIFPMNVKGSAGSIIYVILYSSSWVISYTYNFMFQWNSAGTFLIFAAISGGTILFIWKMVPETKGRTLEEIQASIIHE</sequence>
<name>W9SH89_9ROSA</name>
<dbReference type="InterPro" id="IPR005828">
    <property type="entry name" value="MFS_sugar_transport-like"/>
</dbReference>
<feature type="transmembrane region" description="Helical" evidence="9">
    <location>
        <begin position="35"/>
        <end position="54"/>
    </location>
</feature>
<dbReference type="InterPro" id="IPR020846">
    <property type="entry name" value="MFS_dom"/>
</dbReference>
<organism evidence="11 12">
    <name type="scientific">Morus notabilis</name>
    <dbReference type="NCBI Taxonomy" id="981085"/>
    <lineage>
        <taxon>Eukaryota</taxon>
        <taxon>Viridiplantae</taxon>
        <taxon>Streptophyta</taxon>
        <taxon>Embryophyta</taxon>
        <taxon>Tracheophyta</taxon>
        <taxon>Spermatophyta</taxon>
        <taxon>Magnoliopsida</taxon>
        <taxon>eudicotyledons</taxon>
        <taxon>Gunneridae</taxon>
        <taxon>Pentapetalae</taxon>
        <taxon>rosids</taxon>
        <taxon>fabids</taxon>
        <taxon>Rosales</taxon>
        <taxon>Moraceae</taxon>
        <taxon>Moreae</taxon>
        <taxon>Morus</taxon>
    </lineage>
</organism>
<feature type="domain" description="Major facilitator superfamily (MFS) profile" evidence="10">
    <location>
        <begin position="42"/>
        <end position="412"/>
    </location>
</feature>
<feature type="transmembrane region" description="Helical" evidence="9">
    <location>
        <begin position="274"/>
        <end position="296"/>
    </location>
</feature>
<evidence type="ECO:0000313" key="11">
    <source>
        <dbReference type="EMBL" id="EXC31839.1"/>
    </source>
</evidence>
<comment type="subcellular location">
    <subcellularLocation>
        <location evidence="1">Membrane</location>
        <topology evidence="1">Multi-pass membrane protein</topology>
    </subcellularLocation>
</comment>
<evidence type="ECO:0000256" key="7">
    <source>
        <dbReference type="ARBA" id="ARBA00023136"/>
    </source>
</evidence>
<keyword evidence="7 9" id="KW-0472">Membrane</keyword>
<dbReference type="PROSITE" id="PS50850">
    <property type="entry name" value="MFS"/>
    <property type="match status" value="1"/>
</dbReference>
<comment type="similarity">
    <text evidence="2">Belongs to the major facilitator superfamily. Sugar transporter (TC 2.A.1.1) family.</text>
</comment>
<feature type="transmembrane region" description="Helical" evidence="9">
    <location>
        <begin position="190"/>
        <end position="211"/>
    </location>
</feature>
<reference evidence="12" key="1">
    <citation type="submission" date="2013-01" db="EMBL/GenBank/DDBJ databases">
        <title>Draft Genome Sequence of a Mulberry Tree, Morus notabilis C.K. Schneid.</title>
        <authorList>
            <person name="He N."/>
            <person name="Zhao S."/>
        </authorList>
    </citation>
    <scope>NUCLEOTIDE SEQUENCE</scope>
</reference>
<feature type="transmembrane region" description="Helical" evidence="9">
    <location>
        <begin position="164"/>
        <end position="184"/>
    </location>
</feature>
<dbReference type="GO" id="GO:0016020">
    <property type="term" value="C:membrane"/>
    <property type="evidence" value="ECO:0007669"/>
    <property type="project" value="UniProtKB-SubCell"/>
</dbReference>
<dbReference type="PROSITE" id="PS00216">
    <property type="entry name" value="SUGAR_TRANSPORT_1"/>
    <property type="match status" value="1"/>
</dbReference>
<dbReference type="PRINTS" id="PR00171">
    <property type="entry name" value="SUGRTRNSPORT"/>
</dbReference>
<feature type="transmembrane region" description="Helical" evidence="9">
    <location>
        <begin position="308"/>
        <end position="332"/>
    </location>
</feature>
<keyword evidence="3" id="KW-0813">Transport</keyword>
<feature type="transmembrane region" description="Helical" evidence="9">
    <location>
        <begin position="107"/>
        <end position="125"/>
    </location>
</feature>
<evidence type="ECO:0000256" key="1">
    <source>
        <dbReference type="ARBA" id="ARBA00004141"/>
    </source>
</evidence>
<evidence type="ECO:0000313" key="12">
    <source>
        <dbReference type="Proteomes" id="UP000030645"/>
    </source>
</evidence>
<dbReference type="PANTHER" id="PTHR48021:SF15">
    <property type="entry name" value="SUGAR TRANSPORTER ERD6-LIKE 15 ISOFORM X1"/>
    <property type="match status" value="1"/>
</dbReference>
<evidence type="ECO:0000256" key="6">
    <source>
        <dbReference type="ARBA" id="ARBA00022989"/>
    </source>
</evidence>
<dbReference type="AlphaFoldDB" id="W9SH89"/>
<dbReference type="InterPro" id="IPR005829">
    <property type="entry name" value="Sugar_transporter_CS"/>
</dbReference>
<dbReference type="InterPro" id="IPR003663">
    <property type="entry name" value="Sugar/inositol_transpt"/>
</dbReference>
<feature type="transmembrane region" description="Helical" evidence="9">
    <location>
        <begin position="74"/>
        <end position="95"/>
    </location>
</feature>
<dbReference type="GO" id="GO:0022857">
    <property type="term" value="F:transmembrane transporter activity"/>
    <property type="evidence" value="ECO:0007669"/>
    <property type="project" value="InterPro"/>
</dbReference>
<evidence type="ECO:0000256" key="3">
    <source>
        <dbReference type="ARBA" id="ARBA00022448"/>
    </source>
</evidence>
<dbReference type="InterPro" id="IPR050549">
    <property type="entry name" value="MFS_Trehalose_Transporter"/>
</dbReference>
<keyword evidence="12" id="KW-1185">Reference proteome</keyword>
<feature type="transmembrane region" description="Helical" evidence="9">
    <location>
        <begin position="370"/>
        <end position="391"/>
    </location>
</feature>
<dbReference type="Proteomes" id="UP000030645">
    <property type="component" value="Unassembled WGS sequence"/>
</dbReference>
<evidence type="ECO:0000256" key="2">
    <source>
        <dbReference type="ARBA" id="ARBA00010992"/>
    </source>
</evidence>
<dbReference type="Pfam" id="PF00083">
    <property type="entry name" value="Sugar_tr"/>
    <property type="match status" value="2"/>
</dbReference>
<protein>
    <submittedName>
        <fullName evidence="11">Sugar transporter ERD6-like 5</fullName>
    </submittedName>
</protein>
<evidence type="ECO:0000256" key="4">
    <source>
        <dbReference type="ARBA" id="ARBA00022597"/>
    </source>
</evidence>
<dbReference type="STRING" id="981085.W9SH89"/>
<accession>W9SH89</accession>
<evidence type="ECO:0000259" key="10">
    <source>
        <dbReference type="PROSITE" id="PS50850"/>
    </source>
</evidence>
<dbReference type="Gene3D" id="1.20.1250.20">
    <property type="entry name" value="MFS general substrate transporter like domains"/>
    <property type="match status" value="2"/>
</dbReference>
<dbReference type="PANTHER" id="PTHR48021">
    <property type="match status" value="1"/>
</dbReference>
<dbReference type="eggNOG" id="KOG0254">
    <property type="taxonomic scope" value="Eukaryota"/>
</dbReference>
<proteinExistence type="inferred from homology"/>
<dbReference type="EMBL" id="KE346271">
    <property type="protein sequence ID" value="EXC31839.1"/>
    <property type="molecule type" value="Genomic_DNA"/>
</dbReference>
<feature type="coiled-coil region" evidence="8">
    <location>
        <begin position="224"/>
        <end position="251"/>
    </location>
</feature>
<keyword evidence="6 9" id="KW-1133">Transmembrane helix</keyword>
<evidence type="ECO:0000256" key="8">
    <source>
        <dbReference type="SAM" id="Coils"/>
    </source>
</evidence>
<gene>
    <name evidence="11" type="ORF">L484_020667</name>
</gene>
<keyword evidence="4 11" id="KW-0762">Sugar transport</keyword>
<dbReference type="InterPro" id="IPR036259">
    <property type="entry name" value="MFS_trans_sf"/>
</dbReference>
<feature type="transmembrane region" description="Helical" evidence="9">
    <location>
        <begin position="137"/>
        <end position="157"/>
    </location>
</feature>
<keyword evidence="8" id="KW-0175">Coiled coil</keyword>
<dbReference type="SUPFAM" id="SSF103473">
    <property type="entry name" value="MFS general substrate transporter"/>
    <property type="match status" value="1"/>
</dbReference>